<sequence length="300" mass="35075">MHINRLFETVYLLLDRKSITAGELAEHFEVSVRTIYRDIDVLSQAGIPVYMSKGKGGGIRLLDNYVLNKSILSDSEQKEILAALQGLNAVHYPEVDNVIAKLGLLFNKADYNWVDVDFSHWGETNRQKFNMIKTAIINRRVLAFDYSGSYGESSNREIEPVQLWFKDKTWYLKGFCLTRKALRIFRLTRMKEVRLTETTFEKRTVQELELSTAGEESRKIAYFKLHLDKSVAYRVYDEFDEKYIIKNRDGSFEVTAFFPESDWVYGYILSFGSAARVIEPEYIRNKIIERLKETMGQYER</sequence>
<name>A0A1V4SHF3_RUMHU</name>
<comment type="caution">
    <text evidence="4">The sequence shown here is derived from an EMBL/GenBank/DDBJ whole genome shotgun (WGS) entry which is preliminary data.</text>
</comment>
<dbReference type="OrthoDB" id="9815009at2"/>
<organism evidence="4 5">
    <name type="scientific">Ruminiclostridium hungatei</name>
    <name type="common">Clostridium hungatei</name>
    <dbReference type="NCBI Taxonomy" id="48256"/>
    <lineage>
        <taxon>Bacteria</taxon>
        <taxon>Bacillati</taxon>
        <taxon>Bacillota</taxon>
        <taxon>Clostridia</taxon>
        <taxon>Eubacteriales</taxon>
        <taxon>Oscillospiraceae</taxon>
        <taxon>Ruminiclostridium</taxon>
    </lineage>
</organism>
<dbReference type="Proteomes" id="UP000191554">
    <property type="component" value="Unassembled WGS sequence"/>
</dbReference>
<dbReference type="InterPro" id="IPR057727">
    <property type="entry name" value="WCX_dom"/>
</dbReference>
<dbReference type="Pfam" id="PF25583">
    <property type="entry name" value="WCX"/>
    <property type="match status" value="1"/>
</dbReference>
<dbReference type="RefSeq" id="WP_080065298.1">
    <property type="nucleotide sequence ID" value="NZ_MZGX01000019.1"/>
</dbReference>
<dbReference type="InterPro" id="IPR036388">
    <property type="entry name" value="WH-like_DNA-bd_sf"/>
</dbReference>
<dbReference type="InterPro" id="IPR036390">
    <property type="entry name" value="WH_DNA-bd_sf"/>
</dbReference>
<dbReference type="AlphaFoldDB" id="A0A1V4SHF3"/>
<dbReference type="GO" id="GO:0003700">
    <property type="term" value="F:DNA-binding transcription factor activity"/>
    <property type="evidence" value="ECO:0007669"/>
    <property type="project" value="InterPro"/>
</dbReference>
<dbReference type="Pfam" id="PF08279">
    <property type="entry name" value="HTH_11"/>
    <property type="match status" value="1"/>
</dbReference>
<evidence type="ECO:0000259" key="3">
    <source>
        <dbReference type="PROSITE" id="PS51000"/>
    </source>
</evidence>
<keyword evidence="1" id="KW-0805">Transcription regulation</keyword>
<accession>A0A1V4SHF3</accession>
<dbReference type="InterPro" id="IPR001034">
    <property type="entry name" value="DeoR_HTH"/>
</dbReference>
<reference evidence="4 5" key="1">
    <citation type="submission" date="2017-03" db="EMBL/GenBank/DDBJ databases">
        <title>Genome sequence of Clostridium hungatei DSM 14427.</title>
        <authorList>
            <person name="Poehlein A."/>
            <person name="Daniel R."/>
        </authorList>
    </citation>
    <scope>NUCLEOTIDE SEQUENCE [LARGE SCALE GENOMIC DNA]</scope>
    <source>
        <strain evidence="4 5">DSM 14427</strain>
    </source>
</reference>
<keyword evidence="2" id="KW-0804">Transcription</keyword>
<dbReference type="Pfam" id="PF13280">
    <property type="entry name" value="WYL"/>
    <property type="match status" value="1"/>
</dbReference>
<evidence type="ECO:0000256" key="2">
    <source>
        <dbReference type="ARBA" id="ARBA00023163"/>
    </source>
</evidence>
<evidence type="ECO:0000313" key="5">
    <source>
        <dbReference type="Proteomes" id="UP000191554"/>
    </source>
</evidence>
<evidence type="ECO:0000313" key="4">
    <source>
        <dbReference type="EMBL" id="OPX43300.1"/>
    </source>
</evidence>
<feature type="domain" description="HTH deoR-type" evidence="3">
    <location>
        <begin position="2"/>
        <end position="60"/>
    </location>
</feature>
<dbReference type="Gene3D" id="1.10.10.10">
    <property type="entry name" value="Winged helix-like DNA-binding domain superfamily/Winged helix DNA-binding domain"/>
    <property type="match status" value="1"/>
</dbReference>
<dbReference type="PANTHER" id="PTHR34580:SF1">
    <property type="entry name" value="PROTEIN PAFC"/>
    <property type="match status" value="1"/>
</dbReference>
<dbReference type="PROSITE" id="PS52050">
    <property type="entry name" value="WYL"/>
    <property type="match status" value="1"/>
</dbReference>
<dbReference type="PROSITE" id="PS51000">
    <property type="entry name" value="HTH_DEOR_2"/>
    <property type="match status" value="1"/>
</dbReference>
<proteinExistence type="predicted"/>
<evidence type="ECO:0000256" key="1">
    <source>
        <dbReference type="ARBA" id="ARBA00023015"/>
    </source>
</evidence>
<dbReference type="STRING" id="48256.CLHUN_28480"/>
<dbReference type="InterPro" id="IPR026881">
    <property type="entry name" value="WYL_dom"/>
</dbReference>
<dbReference type="EMBL" id="MZGX01000019">
    <property type="protein sequence ID" value="OPX43300.1"/>
    <property type="molecule type" value="Genomic_DNA"/>
</dbReference>
<dbReference type="InterPro" id="IPR051534">
    <property type="entry name" value="CBASS_pafABC_assoc_protein"/>
</dbReference>
<dbReference type="InterPro" id="IPR013196">
    <property type="entry name" value="HTH_11"/>
</dbReference>
<protein>
    <submittedName>
        <fullName evidence="4">HTH domain protein</fullName>
    </submittedName>
</protein>
<keyword evidence="5" id="KW-1185">Reference proteome</keyword>
<dbReference type="PANTHER" id="PTHR34580">
    <property type="match status" value="1"/>
</dbReference>
<dbReference type="InterPro" id="IPR028349">
    <property type="entry name" value="PafC-like"/>
</dbReference>
<dbReference type="SUPFAM" id="SSF46785">
    <property type="entry name" value="Winged helix' DNA-binding domain"/>
    <property type="match status" value="1"/>
</dbReference>
<dbReference type="PIRSF" id="PIRSF016838">
    <property type="entry name" value="PafC"/>
    <property type="match status" value="1"/>
</dbReference>
<gene>
    <name evidence="4" type="ORF">CLHUN_28480</name>
</gene>